<evidence type="ECO:0000256" key="3">
    <source>
        <dbReference type="ARBA" id="ARBA00022729"/>
    </source>
</evidence>
<dbReference type="GO" id="GO:0048812">
    <property type="term" value="P:neuron projection morphogenesis"/>
    <property type="evidence" value="ECO:0007669"/>
    <property type="project" value="UniProtKB-ARBA"/>
</dbReference>
<sequence>MLTVQSIRFFNALSFSPTPLTFFDFPVIPQIMPFTFGEESLNEGEAASAQCTITKGDLPVELIWYLNGRVIDEDNGILTSNLGKRTKTLAIDSVQARHIGEYTCRAMNSAGSTNFTTYLNVNGSFFTTMLLMLSF</sequence>
<dbReference type="SMART" id="SM00409">
    <property type="entry name" value="IG"/>
    <property type="match status" value="1"/>
</dbReference>
<proteinExistence type="predicted"/>
<keyword evidence="7" id="KW-0472">Membrane</keyword>
<keyword evidence="3" id="KW-0732">Signal</keyword>
<feature type="domain" description="Ig-like" evidence="10">
    <location>
        <begin position="29"/>
        <end position="122"/>
    </location>
</feature>
<evidence type="ECO:0000256" key="1">
    <source>
        <dbReference type="ARBA" id="ARBA00004167"/>
    </source>
</evidence>
<dbReference type="PROSITE" id="PS50835">
    <property type="entry name" value="IG_LIKE"/>
    <property type="match status" value="1"/>
</dbReference>
<name>A0A1Y1L1L5_PHOPY</name>
<dbReference type="InterPro" id="IPR013098">
    <property type="entry name" value="Ig_I-set"/>
</dbReference>
<dbReference type="InterPro" id="IPR036179">
    <property type="entry name" value="Ig-like_dom_sf"/>
</dbReference>
<organism evidence="11">
    <name type="scientific">Photinus pyralis</name>
    <name type="common">Common eastern firefly</name>
    <name type="synonym">Lampyris pyralis</name>
    <dbReference type="NCBI Taxonomy" id="7054"/>
    <lineage>
        <taxon>Eukaryota</taxon>
        <taxon>Metazoa</taxon>
        <taxon>Ecdysozoa</taxon>
        <taxon>Arthropoda</taxon>
        <taxon>Hexapoda</taxon>
        <taxon>Insecta</taxon>
        <taxon>Pterygota</taxon>
        <taxon>Neoptera</taxon>
        <taxon>Endopterygota</taxon>
        <taxon>Coleoptera</taxon>
        <taxon>Polyphaga</taxon>
        <taxon>Elateriformia</taxon>
        <taxon>Elateroidea</taxon>
        <taxon>Lampyridae</taxon>
        <taxon>Lampyrinae</taxon>
        <taxon>Photinus</taxon>
    </lineage>
</organism>
<dbReference type="SUPFAM" id="SSF48726">
    <property type="entry name" value="Immunoglobulin"/>
    <property type="match status" value="1"/>
</dbReference>
<keyword evidence="9" id="KW-0393">Immunoglobulin domain</keyword>
<evidence type="ECO:0000256" key="2">
    <source>
        <dbReference type="ARBA" id="ARBA00022692"/>
    </source>
</evidence>
<evidence type="ECO:0000256" key="9">
    <source>
        <dbReference type="ARBA" id="ARBA00023319"/>
    </source>
</evidence>
<dbReference type="GO" id="GO:0007155">
    <property type="term" value="P:cell adhesion"/>
    <property type="evidence" value="ECO:0007669"/>
    <property type="project" value="UniProtKB-KW"/>
</dbReference>
<comment type="subcellular location">
    <subcellularLocation>
        <location evidence="1">Membrane</location>
        <topology evidence="1">Single-pass membrane protein</topology>
    </subcellularLocation>
</comment>
<accession>A0A1Y1L1L5</accession>
<keyword evidence="4" id="KW-0677">Repeat</keyword>
<dbReference type="InterPro" id="IPR003599">
    <property type="entry name" value="Ig_sub"/>
</dbReference>
<evidence type="ECO:0000256" key="7">
    <source>
        <dbReference type="ARBA" id="ARBA00023136"/>
    </source>
</evidence>
<evidence type="ECO:0000313" key="11">
    <source>
        <dbReference type="EMBL" id="JAV64977.1"/>
    </source>
</evidence>
<evidence type="ECO:0000256" key="5">
    <source>
        <dbReference type="ARBA" id="ARBA00022889"/>
    </source>
</evidence>
<evidence type="ECO:0000259" key="10">
    <source>
        <dbReference type="PROSITE" id="PS50835"/>
    </source>
</evidence>
<dbReference type="Pfam" id="PF07679">
    <property type="entry name" value="I-set"/>
    <property type="match status" value="1"/>
</dbReference>
<keyword evidence="2" id="KW-0812">Transmembrane</keyword>
<dbReference type="SMART" id="SM00408">
    <property type="entry name" value="IGc2"/>
    <property type="match status" value="1"/>
</dbReference>
<evidence type="ECO:0000256" key="8">
    <source>
        <dbReference type="ARBA" id="ARBA00023157"/>
    </source>
</evidence>
<dbReference type="EMBL" id="GEZM01073593">
    <property type="protein sequence ID" value="JAV64977.1"/>
    <property type="molecule type" value="Transcribed_RNA"/>
</dbReference>
<evidence type="ECO:0000256" key="4">
    <source>
        <dbReference type="ARBA" id="ARBA00022737"/>
    </source>
</evidence>
<dbReference type="InterPro" id="IPR003598">
    <property type="entry name" value="Ig_sub2"/>
</dbReference>
<protein>
    <recommendedName>
        <fullName evidence="10">Ig-like domain-containing protein</fullName>
    </recommendedName>
</protein>
<dbReference type="GO" id="GO:0016020">
    <property type="term" value="C:membrane"/>
    <property type="evidence" value="ECO:0007669"/>
    <property type="project" value="UniProtKB-SubCell"/>
</dbReference>
<evidence type="ECO:0000256" key="6">
    <source>
        <dbReference type="ARBA" id="ARBA00022989"/>
    </source>
</evidence>
<reference evidence="11" key="1">
    <citation type="journal article" date="2016" name="Sci. Rep.">
        <title>Molecular characterization of firefly nuptial gifts: a multi-omics approach sheds light on postcopulatory sexual selection.</title>
        <authorList>
            <person name="Al-Wathiqui N."/>
            <person name="Fallon T.R."/>
            <person name="South A."/>
            <person name="Weng J.K."/>
            <person name="Lewis S.M."/>
        </authorList>
    </citation>
    <scope>NUCLEOTIDE SEQUENCE</scope>
</reference>
<dbReference type="AlphaFoldDB" id="A0A1Y1L1L5"/>
<dbReference type="InterPro" id="IPR013783">
    <property type="entry name" value="Ig-like_fold"/>
</dbReference>
<dbReference type="InterPro" id="IPR007110">
    <property type="entry name" value="Ig-like_dom"/>
</dbReference>
<dbReference type="FunFam" id="2.60.40.10:FF:000017">
    <property type="entry name" value="Down syndrome cell adhesion molecule b"/>
    <property type="match status" value="1"/>
</dbReference>
<dbReference type="Gene3D" id="2.60.40.10">
    <property type="entry name" value="Immunoglobulins"/>
    <property type="match status" value="1"/>
</dbReference>
<keyword evidence="8" id="KW-1015">Disulfide bond</keyword>
<keyword evidence="5" id="KW-0130">Cell adhesion</keyword>
<keyword evidence="6" id="KW-1133">Transmembrane helix</keyword>